<keyword evidence="3" id="KW-1185">Reference proteome</keyword>
<protein>
    <recommendedName>
        <fullName evidence="4">Septation ring formation regulator EzrA</fullName>
    </recommendedName>
</protein>
<gene>
    <name evidence="2" type="ORF">GCM10010218_14470</name>
</gene>
<sequence length="450" mass="49020">MRATFARTVTAPAREALALALLPLPLLPLLVTAFAGGGTRRWGRFRGEDRRARAQEAKDAAATAFYELDTAQRDLRISIETITAADPSPEARRAAADFAAFGQRIDEASAGYIDAVDRFDLDRDDLEPATADRARTELGRARDELLRVKGDLDRFAQGLAPLLARAEDRLAQVAPAAERARQALRAAADALETVRAAGLRSDALAARLAALGPELTRLNEGAGQHGVRETVERAERLARDAEALRSEAAQLPEKAAGIDKRLVSLRTRAQALATRAAGVAPVLSELRRRYSAACWQDLQNVPEEAERAVAQAEERLAEAAAARREERWADATALLATVRALLGTSDEAVSAAGERLRRLDEVAAGHEQEVERTRFALRDAQRLAMAGRSTPDPRHARPLDDAVGRLERAVAGLEGRHPDWWHFLTETEAVRRTAARVVEQIREERGAGRG</sequence>
<evidence type="ECO:0000313" key="2">
    <source>
        <dbReference type="EMBL" id="GHF34419.1"/>
    </source>
</evidence>
<evidence type="ECO:0000256" key="1">
    <source>
        <dbReference type="SAM" id="Coils"/>
    </source>
</evidence>
<reference evidence="2" key="2">
    <citation type="submission" date="2020-09" db="EMBL/GenBank/DDBJ databases">
        <authorList>
            <person name="Sun Q."/>
            <person name="Ohkuma M."/>
        </authorList>
    </citation>
    <scope>NUCLEOTIDE SEQUENCE</scope>
    <source>
        <strain evidence="2">JCM 4059</strain>
    </source>
</reference>
<dbReference type="Proteomes" id="UP000638313">
    <property type="component" value="Unassembled WGS sequence"/>
</dbReference>
<evidence type="ECO:0000313" key="3">
    <source>
        <dbReference type="Proteomes" id="UP000638313"/>
    </source>
</evidence>
<keyword evidence="1" id="KW-0175">Coiled coil</keyword>
<proteinExistence type="predicted"/>
<name>A0A919AZM2_9ACTN</name>
<dbReference type="AlphaFoldDB" id="A0A919AZM2"/>
<accession>A0A919AZM2</accession>
<comment type="caution">
    <text evidence="2">The sequence shown here is derived from an EMBL/GenBank/DDBJ whole genome shotgun (WGS) entry which is preliminary data.</text>
</comment>
<evidence type="ECO:0008006" key="4">
    <source>
        <dbReference type="Google" id="ProtNLM"/>
    </source>
</evidence>
<reference evidence="2" key="1">
    <citation type="journal article" date="2014" name="Int. J. Syst. Evol. Microbiol.">
        <title>Complete genome sequence of Corynebacterium casei LMG S-19264T (=DSM 44701T), isolated from a smear-ripened cheese.</title>
        <authorList>
            <consortium name="US DOE Joint Genome Institute (JGI-PGF)"/>
            <person name="Walter F."/>
            <person name="Albersmeier A."/>
            <person name="Kalinowski J."/>
            <person name="Ruckert C."/>
        </authorList>
    </citation>
    <scope>NUCLEOTIDE SEQUENCE</scope>
    <source>
        <strain evidence="2">JCM 4059</strain>
    </source>
</reference>
<dbReference type="RefSeq" id="WP_229890675.1">
    <property type="nucleotide sequence ID" value="NZ_BNBD01000002.1"/>
</dbReference>
<dbReference type="EMBL" id="BNBD01000002">
    <property type="protein sequence ID" value="GHF34419.1"/>
    <property type="molecule type" value="Genomic_DNA"/>
</dbReference>
<feature type="coiled-coil region" evidence="1">
    <location>
        <begin position="227"/>
        <end position="254"/>
    </location>
</feature>
<organism evidence="2 3">
    <name type="scientific">Streptomyces mashuensis</name>
    <dbReference type="NCBI Taxonomy" id="33904"/>
    <lineage>
        <taxon>Bacteria</taxon>
        <taxon>Bacillati</taxon>
        <taxon>Actinomycetota</taxon>
        <taxon>Actinomycetes</taxon>
        <taxon>Kitasatosporales</taxon>
        <taxon>Streptomycetaceae</taxon>
        <taxon>Streptomyces</taxon>
    </lineage>
</organism>